<evidence type="ECO:0000256" key="2">
    <source>
        <dbReference type="ARBA" id="ARBA00022723"/>
    </source>
</evidence>
<dbReference type="InterPro" id="IPR022380">
    <property type="entry name" value="Glu-Q_tRNA(Asp)_Synthase"/>
</dbReference>
<dbReference type="InterPro" id="IPR020058">
    <property type="entry name" value="Glu/Gln-tRNA-synth_Ib_cat-dom"/>
</dbReference>
<evidence type="ECO:0000256" key="4">
    <source>
        <dbReference type="ARBA" id="ARBA00022833"/>
    </source>
</evidence>
<keyword evidence="4" id="KW-0862">Zinc</keyword>
<dbReference type="PANTHER" id="PTHR43311:SF1">
    <property type="entry name" value="GLUTAMYL-Q TRNA(ASP) SYNTHETASE"/>
    <property type="match status" value="1"/>
</dbReference>
<dbReference type="GO" id="GO:0006400">
    <property type="term" value="P:tRNA modification"/>
    <property type="evidence" value="ECO:0007669"/>
    <property type="project" value="InterPro"/>
</dbReference>
<dbReference type="Pfam" id="PF00749">
    <property type="entry name" value="tRNA-synt_1c"/>
    <property type="match status" value="1"/>
</dbReference>
<sequence>MPKKPQGSRSVAAMTEITQGVGAGRYAPSPSGDLHIGNLRTAVLAWVFARAEGKRFVLRVEDLDRVKEGAAQRQLTDLAQIGLDWDPPVLLQSERQEVHRAAVVDLSERGLTYECYCTRREIQAEIAAAGGAPHGAPGAYPGTCRNLTAQQREQRRRDRPPAIRLRAQAETATVTDRLAGEVTEAVDDMVLLRNDGRPAYNLAVVLDDTFQGVDQVVRADDLLSSAPRQAHLAHLLGLVQVKYIHVPLVLNTSGQRLAKRDGAVTLGDLRAAGHTTAEVMEWMGRSLGLPSQVACAQDVLDQHTHLRLTDGPWTFTPPSTSSTQPTGP</sequence>
<keyword evidence="11" id="KW-1185">Reference proteome</keyword>
<dbReference type="NCBIfam" id="NF004315">
    <property type="entry name" value="PRK05710.1-4"/>
    <property type="match status" value="1"/>
</dbReference>
<dbReference type="InterPro" id="IPR000924">
    <property type="entry name" value="Glu/Gln-tRNA-synth"/>
</dbReference>
<reference evidence="10 11" key="1">
    <citation type="submission" date="2020-02" db="EMBL/GenBank/DDBJ databases">
        <authorList>
            <person name="Sun Q."/>
        </authorList>
    </citation>
    <scope>NUCLEOTIDE SEQUENCE [LARGE SCALE GENOMIC DNA]</scope>
    <source>
        <strain evidence="10 11">YIM 13062</strain>
    </source>
</reference>
<dbReference type="AlphaFoldDB" id="A0A846U182"/>
<dbReference type="PRINTS" id="PR00987">
    <property type="entry name" value="TRNASYNTHGLU"/>
</dbReference>
<evidence type="ECO:0000256" key="5">
    <source>
        <dbReference type="ARBA" id="ARBA00022840"/>
    </source>
</evidence>
<evidence type="ECO:0000259" key="9">
    <source>
        <dbReference type="Pfam" id="PF00749"/>
    </source>
</evidence>
<dbReference type="EC" id="6.1.1.-" evidence="10"/>
<gene>
    <name evidence="10" type="ORF">GTW58_09885</name>
</gene>
<accession>A0A846U182</accession>
<evidence type="ECO:0000256" key="3">
    <source>
        <dbReference type="ARBA" id="ARBA00022741"/>
    </source>
</evidence>
<dbReference type="NCBIfam" id="TIGR03838">
    <property type="entry name" value="queuosine_YadB"/>
    <property type="match status" value="1"/>
</dbReference>
<dbReference type="EMBL" id="JAAVUN010000019">
    <property type="protein sequence ID" value="NKE10235.1"/>
    <property type="molecule type" value="Genomic_DNA"/>
</dbReference>
<dbReference type="InterPro" id="IPR049940">
    <property type="entry name" value="GluQ/Sye"/>
</dbReference>
<dbReference type="NCBIfam" id="NF004314">
    <property type="entry name" value="PRK05710.1-3"/>
    <property type="match status" value="1"/>
</dbReference>
<evidence type="ECO:0000256" key="7">
    <source>
        <dbReference type="RuleBase" id="RU363037"/>
    </source>
</evidence>
<proteinExistence type="inferred from homology"/>
<comment type="similarity">
    <text evidence="7">Belongs to the class-I aminoacyl-tRNA synthetase family.</text>
</comment>
<feature type="domain" description="Glutamyl/glutaminyl-tRNA synthetase class Ib catalytic" evidence="9">
    <location>
        <begin position="25"/>
        <end position="285"/>
    </location>
</feature>
<dbReference type="Proteomes" id="UP000521379">
    <property type="component" value="Unassembled WGS sequence"/>
</dbReference>
<keyword evidence="3 7" id="KW-0547">Nucleotide-binding</keyword>
<feature type="compositionally biased region" description="Low complexity" evidence="8">
    <location>
        <begin position="312"/>
        <end position="328"/>
    </location>
</feature>
<keyword evidence="6 7" id="KW-0030">Aminoacyl-tRNA synthetase</keyword>
<dbReference type="PANTHER" id="PTHR43311">
    <property type="entry name" value="GLUTAMATE--TRNA LIGASE"/>
    <property type="match status" value="1"/>
</dbReference>
<keyword evidence="2" id="KW-0479">Metal-binding</keyword>
<dbReference type="InterPro" id="IPR001412">
    <property type="entry name" value="aa-tRNA-synth_I_CS"/>
</dbReference>
<feature type="region of interest" description="Disordered" evidence="8">
    <location>
        <begin position="308"/>
        <end position="328"/>
    </location>
</feature>
<dbReference type="GO" id="GO:0005829">
    <property type="term" value="C:cytosol"/>
    <property type="evidence" value="ECO:0007669"/>
    <property type="project" value="TreeGrafter"/>
</dbReference>
<dbReference type="GO" id="GO:0008270">
    <property type="term" value="F:zinc ion binding"/>
    <property type="evidence" value="ECO:0007669"/>
    <property type="project" value="InterPro"/>
</dbReference>
<dbReference type="Gene3D" id="3.40.50.620">
    <property type="entry name" value="HUPs"/>
    <property type="match status" value="1"/>
</dbReference>
<protein>
    <submittedName>
        <fullName evidence="10">tRNA glutamyl-Q(34) synthetase GluQRS</fullName>
        <ecNumber evidence="10">6.1.1.-</ecNumber>
    </submittedName>
</protein>
<dbReference type="GO" id="GO:0006424">
    <property type="term" value="P:glutamyl-tRNA aminoacylation"/>
    <property type="evidence" value="ECO:0007669"/>
    <property type="project" value="InterPro"/>
</dbReference>
<dbReference type="InterPro" id="IPR014729">
    <property type="entry name" value="Rossmann-like_a/b/a_fold"/>
</dbReference>
<evidence type="ECO:0000256" key="8">
    <source>
        <dbReference type="SAM" id="MobiDB-lite"/>
    </source>
</evidence>
<dbReference type="SUPFAM" id="SSF52374">
    <property type="entry name" value="Nucleotidylyl transferase"/>
    <property type="match status" value="1"/>
</dbReference>
<keyword evidence="5 7" id="KW-0067">ATP-binding</keyword>
<evidence type="ECO:0000256" key="6">
    <source>
        <dbReference type="ARBA" id="ARBA00023146"/>
    </source>
</evidence>
<dbReference type="GO" id="GO:0005524">
    <property type="term" value="F:ATP binding"/>
    <property type="evidence" value="ECO:0007669"/>
    <property type="project" value="UniProtKB-KW"/>
</dbReference>
<name>A0A846U182_9MICC</name>
<keyword evidence="7" id="KW-0648">Protein biosynthesis</keyword>
<evidence type="ECO:0000256" key="1">
    <source>
        <dbReference type="ARBA" id="ARBA00022598"/>
    </source>
</evidence>
<organism evidence="10 11">
    <name type="scientific">Kocuria subflava</name>
    <dbReference type="NCBI Taxonomy" id="1736139"/>
    <lineage>
        <taxon>Bacteria</taxon>
        <taxon>Bacillati</taxon>
        <taxon>Actinomycetota</taxon>
        <taxon>Actinomycetes</taxon>
        <taxon>Micrococcales</taxon>
        <taxon>Micrococcaceae</taxon>
        <taxon>Kocuria</taxon>
    </lineage>
</organism>
<evidence type="ECO:0000313" key="11">
    <source>
        <dbReference type="Proteomes" id="UP000521379"/>
    </source>
</evidence>
<keyword evidence="1 7" id="KW-0436">Ligase</keyword>
<dbReference type="GO" id="GO:0004818">
    <property type="term" value="F:glutamate-tRNA ligase activity"/>
    <property type="evidence" value="ECO:0007669"/>
    <property type="project" value="TreeGrafter"/>
</dbReference>
<comment type="caution">
    <text evidence="10">The sequence shown here is derived from an EMBL/GenBank/DDBJ whole genome shotgun (WGS) entry which is preliminary data.</text>
</comment>
<dbReference type="PROSITE" id="PS00178">
    <property type="entry name" value="AA_TRNA_LIGASE_I"/>
    <property type="match status" value="1"/>
</dbReference>
<evidence type="ECO:0000313" key="10">
    <source>
        <dbReference type="EMBL" id="NKE10235.1"/>
    </source>
</evidence>